<dbReference type="Proteomes" id="UP000008743">
    <property type="component" value="Unassembled WGS sequence"/>
</dbReference>
<dbReference type="PANTHER" id="PTHR45709">
    <property type="entry name" value="LARGE SUBUNIT GTPASE 1 HOMOLOG-RELATED"/>
    <property type="match status" value="1"/>
</dbReference>
<feature type="compositionally biased region" description="Acidic residues" evidence="6">
    <location>
        <begin position="360"/>
        <end position="377"/>
    </location>
</feature>
<dbReference type="PANTHER" id="PTHR45709:SF3">
    <property type="entry name" value="GUANINE NUCLEOTIDE-BINDING PROTEIN-LIKE 1"/>
    <property type="match status" value="1"/>
</dbReference>
<dbReference type="OrthoDB" id="391988at2759"/>
<evidence type="ECO:0000256" key="5">
    <source>
        <dbReference type="ARBA" id="ARBA00039902"/>
    </source>
</evidence>
<feature type="domain" description="CP-type G" evidence="7">
    <location>
        <begin position="218"/>
        <end position="455"/>
    </location>
</feature>
<reference evidence="9" key="1">
    <citation type="submission" date="2011-02" db="EMBL/GenBank/DDBJ databases">
        <title>The Genome Sequence of Capsaspora owczarzaki ATCC 30864.</title>
        <authorList>
            <person name="Russ C."/>
            <person name="Cuomo C."/>
            <person name="Burger G."/>
            <person name="Gray M.W."/>
            <person name="Holland P.W.H."/>
            <person name="King N."/>
            <person name="Lang F.B.F."/>
            <person name="Roger A.J."/>
            <person name="Ruiz-Trillo I."/>
            <person name="Young S.K."/>
            <person name="Zeng Q."/>
            <person name="Gargeya S."/>
            <person name="Alvarado L."/>
            <person name="Berlin A."/>
            <person name="Chapman S.B."/>
            <person name="Chen Z."/>
            <person name="Freedman E."/>
            <person name="Gellesch M."/>
            <person name="Goldberg J."/>
            <person name="Griggs A."/>
            <person name="Gujja S."/>
            <person name="Heilman E."/>
            <person name="Heiman D."/>
            <person name="Howarth C."/>
            <person name="Mehta T."/>
            <person name="Neiman D."/>
            <person name="Pearson M."/>
            <person name="Roberts A."/>
            <person name="Saif S."/>
            <person name="Shea T."/>
            <person name="Shenoy N."/>
            <person name="Sisk P."/>
            <person name="Stolte C."/>
            <person name="Sykes S."/>
            <person name="White J."/>
            <person name="Yandava C."/>
            <person name="Haas B."/>
            <person name="Nusbaum C."/>
            <person name="Birren B."/>
        </authorList>
    </citation>
    <scope>NUCLEOTIDE SEQUENCE</scope>
    <source>
        <strain evidence="9">ATCC 30864</strain>
    </source>
</reference>
<dbReference type="Gene3D" id="3.40.50.300">
    <property type="entry name" value="P-loop containing nucleotide triphosphate hydrolases"/>
    <property type="match status" value="1"/>
</dbReference>
<dbReference type="Pfam" id="PF01926">
    <property type="entry name" value="MMR_HSR1"/>
    <property type="match status" value="1"/>
</dbReference>
<feature type="compositionally biased region" description="Basic and acidic residues" evidence="6">
    <location>
        <begin position="14"/>
        <end position="26"/>
    </location>
</feature>
<evidence type="ECO:0000259" key="7">
    <source>
        <dbReference type="PROSITE" id="PS51721"/>
    </source>
</evidence>
<keyword evidence="2" id="KW-0547">Nucleotide-binding</keyword>
<feature type="compositionally biased region" description="Low complexity" evidence="6">
    <location>
        <begin position="82"/>
        <end position="93"/>
    </location>
</feature>
<dbReference type="PROSITE" id="PS51721">
    <property type="entry name" value="G_CP"/>
    <property type="match status" value="1"/>
</dbReference>
<dbReference type="GO" id="GO:0003924">
    <property type="term" value="F:GTPase activity"/>
    <property type="evidence" value="ECO:0007669"/>
    <property type="project" value="InterPro"/>
</dbReference>
<gene>
    <name evidence="8" type="ORF">CAOG_004348</name>
</gene>
<keyword evidence="1" id="KW-0597">Phosphoprotein</keyword>
<dbReference type="InterPro" id="IPR030378">
    <property type="entry name" value="G_CP_dom"/>
</dbReference>
<feature type="region of interest" description="Disordered" evidence="6">
    <location>
        <begin position="586"/>
        <end position="654"/>
    </location>
</feature>
<feature type="region of interest" description="Disordered" evidence="6">
    <location>
        <begin position="1"/>
        <end position="97"/>
    </location>
</feature>
<feature type="region of interest" description="Disordered" evidence="6">
    <location>
        <begin position="352"/>
        <end position="377"/>
    </location>
</feature>
<dbReference type="CDD" id="cd01857">
    <property type="entry name" value="HSR1_MMR1"/>
    <property type="match status" value="1"/>
</dbReference>
<evidence type="ECO:0000256" key="2">
    <source>
        <dbReference type="ARBA" id="ARBA00022741"/>
    </source>
</evidence>
<evidence type="ECO:0000313" key="9">
    <source>
        <dbReference type="Proteomes" id="UP000008743"/>
    </source>
</evidence>
<evidence type="ECO:0000256" key="4">
    <source>
        <dbReference type="ARBA" id="ARBA00037770"/>
    </source>
</evidence>
<organism evidence="8 9">
    <name type="scientific">Capsaspora owczarzaki (strain ATCC 30864)</name>
    <dbReference type="NCBI Taxonomy" id="595528"/>
    <lineage>
        <taxon>Eukaryota</taxon>
        <taxon>Filasterea</taxon>
        <taxon>Capsaspora</taxon>
    </lineage>
</organism>
<proteinExistence type="predicted"/>
<dbReference type="SUPFAM" id="SSF52540">
    <property type="entry name" value="P-loop containing nucleoside triphosphate hydrolases"/>
    <property type="match status" value="1"/>
</dbReference>
<dbReference type="eggNOG" id="KOG1424">
    <property type="taxonomic scope" value="Eukaryota"/>
</dbReference>
<dbReference type="EMBL" id="KE346365">
    <property type="protein sequence ID" value="KJE93583.1"/>
    <property type="molecule type" value="Genomic_DNA"/>
</dbReference>
<dbReference type="PhylomeDB" id="A0A0D2WR38"/>
<protein>
    <recommendedName>
        <fullName evidence="5">Guanine nucleotide-binding protein-like 1</fullName>
    </recommendedName>
</protein>
<name>A0A0D2WR38_CAPO3</name>
<dbReference type="STRING" id="595528.A0A0D2WR38"/>
<comment type="function">
    <text evidence="4">Possible regulatory or functional link with the histocompatibility cluster.</text>
</comment>
<evidence type="ECO:0000256" key="1">
    <source>
        <dbReference type="ARBA" id="ARBA00022553"/>
    </source>
</evidence>
<feature type="compositionally biased region" description="Acidic residues" evidence="6">
    <location>
        <begin position="606"/>
        <end position="628"/>
    </location>
</feature>
<evidence type="ECO:0000313" key="8">
    <source>
        <dbReference type="EMBL" id="KJE93583.1"/>
    </source>
</evidence>
<dbReference type="InterPro" id="IPR027417">
    <property type="entry name" value="P-loop_NTPase"/>
</dbReference>
<dbReference type="InterPro" id="IPR043358">
    <property type="entry name" value="GNL1-like"/>
</dbReference>
<keyword evidence="3" id="KW-0342">GTP-binding</keyword>
<dbReference type="InterPro" id="IPR006073">
    <property type="entry name" value="GTP-bd"/>
</dbReference>
<evidence type="ECO:0000256" key="6">
    <source>
        <dbReference type="SAM" id="MobiDB-lite"/>
    </source>
</evidence>
<evidence type="ECO:0000256" key="3">
    <source>
        <dbReference type="ARBA" id="ARBA00023134"/>
    </source>
</evidence>
<keyword evidence="9" id="KW-1185">Reference proteome</keyword>
<accession>A0A0D2WR38</accession>
<sequence>MPAKAFSAKQKKKQLQDKRARKREAGGGDDDDNDSNTNDNYNDIHHNIDSAANGSDGSAGHDDPDAADAQVAQNDSHEDEGASTSASAGGDAANSVRVNRLNAQPVSKSLRSSLYDPNRYNLHFEKESKAEIERRKAVSREPLKPKPVTDLEVDLDDIYKPGSLIDMPKRPAWDYTHTESKADLLRREEVRFRQYLEAIYAKYSVDELSYFEHNIETWRQLWRVIEISDIILLITDIRHPAFHMPPSLYQHVVKEQGKHLVLVLNKIDLVSPVVTSAWIKYFREKFPELHIAAFSSYPEWAVQDIRDVFRKKRARIGKKRMRAIGVEQVLGACAHLAINKSAGQIDWTQQLKSAGSNGDQDNDNELEDDDNSDSDGELDELALGVVDDDERTVHKDLVTIGFVGYPNVGKSSLINAIMGKKVVSASRTPGHTKHFQTIFLTPQVRLCDCPGLVFPSLVPKQVQILASIYPIAQVSEPYTVIKFLAERVDLIRLLDLQQHPDPDENAKPNPVWSAWDICEAWAEKRGYRTAKAARLDVYRGANSLLRLAVDGRIVLSMKPPGFYAQHKDQIEREGLAPMPVKFSTFASKEHEKRVQEQIRDHRAAESEEGDDSEEDSDGSSNEDTDDEPAASTTKASRAAPKVSNAFALLSDEMD</sequence>
<dbReference type="InParanoid" id="A0A0D2WR38"/>
<feature type="compositionally biased region" description="Basic and acidic residues" evidence="6">
    <location>
        <begin position="587"/>
        <end position="605"/>
    </location>
</feature>
<dbReference type="GO" id="GO:0005525">
    <property type="term" value="F:GTP binding"/>
    <property type="evidence" value="ECO:0007669"/>
    <property type="project" value="UniProtKB-KW"/>
</dbReference>
<dbReference type="AlphaFoldDB" id="A0A0D2WR38"/>